<dbReference type="PROSITE" id="PS50005">
    <property type="entry name" value="TPR"/>
    <property type="match status" value="1"/>
</dbReference>
<protein>
    <submittedName>
        <fullName evidence="3">DUF2225 domain-containing protein</fullName>
    </submittedName>
</protein>
<dbReference type="InterPro" id="IPR019734">
    <property type="entry name" value="TPR_rpt"/>
</dbReference>
<dbReference type="Pfam" id="PF09986">
    <property type="entry name" value="DUF2225"/>
    <property type="match status" value="1"/>
</dbReference>
<dbReference type="EMBL" id="JBHRSD010000009">
    <property type="protein sequence ID" value="MFC3031689.1"/>
    <property type="molecule type" value="Genomic_DNA"/>
</dbReference>
<evidence type="ECO:0000256" key="2">
    <source>
        <dbReference type="SAM" id="SignalP"/>
    </source>
</evidence>
<accession>A0ABV7CGB3</accession>
<dbReference type="RefSeq" id="WP_377121182.1">
    <property type="nucleotide sequence ID" value="NZ_JBHRSD010000009.1"/>
</dbReference>
<dbReference type="Gene3D" id="1.25.40.10">
    <property type="entry name" value="Tetratricopeptide repeat domain"/>
    <property type="match status" value="2"/>
</dbReference>
<keyword evidence="1" id="KW-0802">TPR repeat</keyword>
<name>A0ABV7CGB3_9GAMM</name>
<reference evidence="4" key="1">
    <citation type="journal article" date="2019" name="Int. J. Syst. Evol. Microbiol.">
        <title>The Global Catalogue of Microorganisms (GCM) 10K type strain sequencing project: providing services to taxonomists for standard genome sequencing and annotation.</title>
        <authorList>
            <consortium name="The Broad Institute Genomics Platform"/>
            <consortium name="The Broad Institute Genome Sequencing Center for Infectious Disease"/>
            <person name="Wu L."/>
            <person name="Ma J."/>
        </authorList>
    </citation>
    <scope>NUCLEOTIDE SEQUENCE [LARGE SCALE GENOMIC DNA]</scope>
    <source>
        <strain evidence="4">KCTC 42730</strain>
    </source>
</reference>
<gene>
    <name evidence="3" type="ORF">ACFOEE_04050</name>
</gene>
<dbReference type="Pfam" id="PF14559">
    <property type="entry name" value="TPR_19"/>
    <property type="match status" value="1"/>
</dbReference>
<dbReference type="Pfam" id="PF13432">
    <property type="entry name" value="TPR_16"/>
    <property type="match status" value="1"/>
</dbReference>
<dbReference type="InterPro" id="IPR011990">
    <property type="entry name" value="TPR-like_helical_dom_sf"/>
</dbReference>
<keyword evidence="2" id="KW-0732">Signal</keyword>
<evidence type="ECO:0000256" key="1">
    <source>
        <dbReference type="PROSITE-ProRule" id="PRU00339"/>
    </source>
</evidence>
<feature type="chain" id="PRO_5047184586" evidence="2">
    <location>
        <begin position="27"/>
        <end position="465"/>
    </location>
</feature>
<comment type="caution">
    <text evidence="3">The sequence shown here is derived from an EMBL/GenBank/DDBJ whole genome shotgun (WGS) entry which is preliminary data.</text>
</comment>
<feature type="signal peptide" evidence="2">
    <location>
        <begin position="1"/>
        <end position="26"/>
    </location>
</feature>
<dbReference type="SUPFAM" id="SSF48452">
    <property type="entry name" value="TPR-like"/>
    <property type="match status" value="2"/>
</dbReference>
<dbReference type="InterPro" id="IPR039340">
    <property type="entry name" value="Tfc4/TFIIIC-102/Sfc4"/>
</dbReference>
<organism evidence="3 4">
    <name type="scientific">Pseudoalteromonas fenneropenaei</name>
    <dbReference type="NCBI Taxonomy" id="1737459"/>
    <lineage>
        <taxon>Bacteria</taxon>
        <taxon>Pseudomonadati</taxon>
        <taxon>Pseudomonadota</taxon>
        <taxon>Gammaproteobacteria</taxon>
        <taxon>Alteromonadales</taxon>
        <taxon>Pseudoalteromonadaceae</taxon>
        <taxon>Pseudoalteromonas</taxon>
    </lineage>
</organism>
<sequence length="465" mass="51671">MQKIPFKSKKTLSLLVGFLFSHLAFAEIDYSASQLELQAPSIAVPVFNYRDRQVSLAIASHEAGFMSDIKPLLAKQQYQQVAEAFASRPLEKDSAALQQMRGQVLLTLKRYDEAVQALTAAVQQAPELVGAQRSLALAYILNQQPQQARAPMLAAISLGANDAALFGQLAYLNLQSYGPWSAIAGYRQALFLEPENSQWQKGLLHALTQAHAFAEAEALLKELINKQPDNPDWWLQQSYLALSQQAYSNALQALEVAMRMNSAKTSQIQTMRNYLLLAKLHVQYGSVNQALFALEQATTRADKSDSSELNSNIQQLSRWFAAEQQWDALQSLFNVVEKAKLNDLKGSLWLAKAQLAIAKKRHTEAEQLLISGITAEPSNGQGLLMLAALYKDKGNLVDAINYYQRASTIESSKEAALLGQAQLEIDRKGYQAAINLLRQVLNVNPARQELRANIKNLEQLLRYEG</sequence>
<dbReference type="InterPro" id="IPR018708">
    <property type="entry name" value="DUF2225"/>
</dbReference>
<proteinExistence type="predicted"/>
<dbReference type="SMART" id="SM00028">
    <property type="entry name" value="TPR"/>
    <property type="match status" value="7"/>
</dbReference>
<dbReference type="PANTHER" id="PTHR23082">
    <property type="entry name" value="TRANSCRIPTION INITIATION FACTOR IIIC TFIIIC , POLYPEPTIDE 3-RELATED"/>
    <property type="match status" value="1"/>
</dbReference>
<feature type="repeat" description="TPR" evidence="1">
    <location>
        <begin position="95"/>
        <end position="128"/>
    </location>
</feature>
<dbReference type="PANTHER" id="PTHR23082:SF0">
    <property type="entry name" value="GENERAL TRANSCRIPTION FACTOR 3C POLYPEPTIDE 3"/>
    <property type="match status" value="1"/>
</dbReference>
<keyword evidence="4" id="KW-1185">Reference proteome</keyword>
<evidence type="ECO:0000313" key="3">
    <source>
        <dbReference type="EMBL" id="MFC3031689.1"/>
    </source>
</evidence>
<evidence type="ECO:0000313" key="4">
    <source>
        <dbReference type="Proteomes" id="UP001595453"/>
    </source>
</evidence>
<dbReference type="Proteomes" id="UP001595453">
    <property type="component" value="Unassembled WGS sequence"/>
</dbReference>